<evidence type="ECO:0000256" key="3">
    <source>
        <dbReference type="ARBA" id="ARBA00022729"/>
    </source>
</evidence>
<accession>A0A852TEU4</accession>
<dbReference type="PANTHER" id="PTHR30061">
    <property type="entry name" value="MALTOSE-BINDING PERIPLASMIC PROTEIN"/>
    <property type="match status" value="1"/>
</dbReference>
<organism evidence="4 5">
    <name type="scientific">Neobacillus niacini</name>
    <dbReference type="NCBI Taxonomy" id="86668"/>
    <lineage>
        <taxon>Bacteria</taxon>
        <taxon>Bacillati</taxon>
        <taxon>Bacillota</taxon>
        <taxon>Bacilli</taxon>
        <taxon>Bacillales</taxon>
        <taxon>Bacillaceae</taxon>
        <taxon>Neobacillus</taxon>
    </lineage>
</organism>
<comment type="caution">
    <text evidence="4">The sequence shown here is derived from an EMBL/GenBank/DDBJ whole genome shotgun (WGS) entry which is preliminary data.</text>
</comment>
<dbReference type="Proteomes" id="UP000548423">
    <property type="component" value="Unassembled WGS sequence"/>
</dbReference>
<name>A0A852TEU4_9BACI</name>
<keyword evidence="2" id="KW-0813">Transport</keyword>
<sequence length="443" mass="49051">MRKLILLVISVLTLSLGLLGCGNAEESSTPGKKSESKEPVSIRMQIAWPSDSDRGLAVREVLNQFEAKNPNIKVELVGSAQGDQKLLTQILSGKAPEVIQVAYRDLLGLAPQQGFNDLTKELSGLKDNYYEQSWDQALYEKKVYGLPWLGHTIQLVYNKDLFEKAGIKEAPKTWAELYEAAKKLTVDTNGDGKIDQYGIGLVGKQTYDITWMVNMFMTQAGAELVKQDGNEYKIAVNSPEAKEALEFYKKLVTETSPPDTTNKDGGGVMADFRNQVVAMEFQGPWGVTDIWKSGNTFKVGAAAMTEGPAGKGADVSTYMLSIPTGVEGAKFDASIELIKYLGSKEAQEMIMKGEKINGEYYPFRIPIRKDLADMQYLKDHPEFNIFIEGLKYPSISTPIPAWTQIETEVYTSILNQVVSGQLSIEEGLKTIEERGNDIIKQSK</sequence>
<dbReference type="InterPro" id="IPR006059">
    <property type="entry name" value="SBP"/>
</dbReference>
<dbReference type="AlphaFoldDB" id="A0A852TEU4"/>
<dbReference type="GO" id="GO:0055052">
    <property type="term" value="C:ATP-binding cassette (ABC) transporter complex, substrate-binding subunit-containing"/>
    <property type="evidence" value="ECO:0007669"/>
    <property type="project" value="TreeGrafter"/>
</dbReference>
<dbReference type="Gene3D" id="3.40.190.10">
    <property type="entry name" value="Periplasmic binding protein-like II"/>
    <property type="match status" value="1"/>
</dbReference>
<evidence type="ECO:0000256" key="1">
    <source>
        <dbReference type="ARBA" id="ARBA00008520"/>
    </source>
</evidence>
<dbReference type="EMBL" id="JACCBX010000005">
    <property type="protein sequence ID" value="NYE05868.1"/>
    <property type="molecule type" value="Genomic_DNA"/>
</dbReference>
<reference evidence="5" key="2">
    <citation type="submission" date="2020-08" db="EMBL/GenBank/DDBJ databases">
        <title>The Agave Microbiome: Exploring the role of microbial communities in plant adaptations to desert environments.</title>
        <authorList>
            <person name="Partida-Martinez L.P."/>
        </authorList>
    </citation>
    <scope>NUCLEOTIDE SEQUENCE [LARGE SCALE GENOMIC DNA]</scope>
    <source>
        <strain evidence="5">AT2.8</strain>
    </source>
</reference>
<proteinExistence type="inferred from homology"/>
<reference evidence="5" key="1">
    <citation type="submission" date="2020-07" db="EMBL/GenBank/DDBJ databases">
        <authorList>
            <person name="Partida-Martinez L."/>
            <person name="Huntemann M."/>
            <person name="Clum A."/>
            <person name="Wang J."/>
            <person name="Palaniappan K."/>
            <person name="Ritter S."/>
            <person name="Chen I.-M."/>
            <person name="Stamatis D."/>
            <person name="Reddy T."/>
            <person name="O'Malley R."/>
            <person name="Daum C."/>
            <person name="Shapiro N."/>
            <person name="Ivanova N."/>
            <person name="Kyrpides N."/>
            <person name="Woyke T."/>
        </authorList>
    </citation>
    <scope>NUCLEOTIDE SEQUENCE [LARGE SCALE GENOMIC DNA]</scope>
    <source>
        <strain evidence="5">AT2.8</strain>
    </source>
</reference>
<gene>
    <name evidence="4" type="ORF">F4694_002643</name>
</gene>
<keyword evidence="3" id="KW-0732">Signal</keyword>
<dbReference type="PANTHER" id="PTHR30061:SF50">
    <property type="entry name" value="MALTOSE_MALTODEXTRIN-BINDING PERIPLASMIC PROTEIN"/>
    <property type="match status" value="1"/>
</dbReference>
<dbReference type="Pfam" id="PF01547">
    <property type="entry name" value="SBP_bac_1"/>
    <property type="match status" value="1"/>
</dbReference>
<dbReference type="SUPFAM" id="SSF53850">
    <property type="entry name" value="Periplasmic binding protein-like II"/>
    <property type="match status" value="1"/>
</dbReference>
<dbReference type="PROSITE" id="PS51257">
    <property type="entry name" value="PROKAR_LIPOPROTEIN"/>
    <property type="match status" value="1"/>
</dbReference>
<dbReference type="CDD" id="cd13585">
    <property type="entry name" value="PBP2_TMBP_like"/>
    <property type="match status" value="1"/>
</dbReference>
<evidence type="ECO:0000313" key="4">
    <source>
        <dbReference type="EMBL" id="NYE05868.1"/>
    </source>
</evidence>
<dbReference type="GO" id="GO:0042956">
    <property type="term" value="P:maltodextrin transmembrane transport"/>
    <property type="evidence" value="ECO:0007669"/>
    <property type="project" value="TreeGrafter"/>
</dbReference>
<protein>
    <submittedName>
        <fullName evidence="4">ABC-type glycerol-3-phosphate transport system substrate-binding protein</fullName>
    </submittedName>
</protein>
<comment type="similarity">
    <text evidence="1">Belongs to the bacterial solute-binding protein 1 family.</text>
</comment>
<dbReference type="GO" id="GO:1901982">
    <property type="term" value="F:maltose binding"/>
    <property type="evidence" value="ECO:0007669"/>
    <property type="project" value="TreeGrafter"/>
</dbReference>
<evidence type="ECO:0000256" key="2">
    <source>
        <dbReference type="ARBA" id="ARBA00022448"/>
    </source>
</evidence>
<dbReference type="GO" id="GO:0015768">
    <property type="term" value="P:maltose transport"/>
    <property type="evidence" value="ECO:0007669"/>
    <property type="project" value="TreeGrafter"/>
</dbReference>
<evidence type="ECO:0000313" key="5">
    <source>
        <dbReference type="Proteomes" id="UP000548423"/>
    </source>
</evidence>